<protein>
    <recommendedName>
        <fullName evidence="5">Glycosyl transferase family 1 domain-containing protein</fullName>
    </recommendedName>
</protein>
<accession>A0A1F6GLN1</accession>
<dbReference type="PANTHER" id="PTHR45947">
    <property type="entry name" value="SULFOQUINOVOSYL TRANSFERASE SQD2"/>
    <property type="match status" value="1"/>
</dbReference>
<feature type="domain" description="Glycosyl transferase family 1" evidence="1">
    <location>
        <begin position="194"/>
        <end position="356"/>
    </location>
</feature>
<dbReference type="CDD" id="cd03801">
    <property type="entry name" value="GT4_PimA-like"/>
    <property type="match status" value="1"/>
</dbReference>
<sequence>MKILMLSNDRALLGEAASTGDTIARHRAYGQFVEKLAIIVLTKKGRFKTNQLSETVYAYPTNAHGVFCCLKNGLAIAKKLLAAENYDLVVCQDPFLTGLVGWRLKNKYGLKLLLHFHGDFWDNPYWLKENIFHLLMLWLSKCTVKRADAIRVVSGGIKTKILRAKITKAKIEVIPTPVNLEQFKTPDNQTVISIKNEFPGQQIILFVGRLSPEKNLPFLIHCFKKIKSDHRNVALIIAGDGPEEPKIRRLISALKLERSTKLLGRVAYQNLPSYFHAADIFVLPSRHESFGKVILEAAAAGKPTVASATTGAKEIIIDGKTGFLTPINNGKKFVEKTLLLLTDDVLRIQAGANAYAQVTQKYEWQTNLLQVVSFWQKIINNKN</sequence>
<dbReference type="EMBL" id="MFMY01000026">
    <property type="protein sequence ID" value="OGG99019.1"/>
    <property type="molecule type" value="Genomic_DNA"/>
</dbReference>
<dbReference type="InterPro" id="IPR028098">
    <property type="entry name" value="Glyco_trans_4-like_N"/>
</dbReference>
<dbReference type="PANTHER" id="PTHR45947:SF3">
    <property type="entry name" value="SULFOQUINOVOSYL TRANSFERASE SQD2"/>
    <property type="match status" value="1"/>
</dbReference>
<dbReference type="Proteomes" id="UP000176968">
    <property type="component" value="Unassembled WGS sequence"/>
</dbReference>
<evidence type="ECO:0000259" key="1">
    <source>
        <dbReference type="Pfam" id="PF00534"/>
    </source>
</evidence>
<evidence type="ECO:0000313" key="4">
    <source>
        <dbReference type="Proteomes" id="UP000176968"/>
    </source>
</evidence>
<feature type="domain" description="Glycosyltransferase subfamily 4-like N-terminal" evidence="2">
    <location>
        <begin position="77"/>
        <end position="182"/>
    </location>
</feature>
<dbReference type="InterPro" id="IPR050194">
    <property type="entry name" value="Glycosyltransferase_grp1"/>
</dbReference>
<dbReference type="AlphaFoldDB" id="A0A1F6GLN1"/>
<name>A0A1F6GLN1_9BACT</name>
<dbReference type="SUPFAM" id="SSF53756">
    <property type="entry name" value="UDP-Glycosyltransferase/glycogen phosphorylase"/>
    <property type="match status" value="1"/>
</dbReference>
<comment type="caution">
    <text evidence="3">The sequence shown here is derived from an EMBL/GenBank/DDBJ whole genome shotgun (WGS) entry which is preliminary data.</text>
</comment>
<organism evidence="3 4">
    <name type="scientific">Candidatus Kuenenbacteria bacterium RIFCSPHIGHO2_12_FULL_42_14</name>
    <dbReference type="NCBI Taxonomy" id="1798563"/>
    <lineage>
        <taxon>Bacteria</taxon>
        <taxon>Candidatus Kueneniibacteriota</taxon>
    </lineage>
</organism>
<evidence type="ECO:0008006" key="5">
    <source>
        <dbReference type="Google" id="ProtNLM"/>
    </source>
</evidence>
<dbReference type="Gene3D" id="3.40.50.2000">
    <property type="entry name" value="Glycogen Phosphorylase B"/>
    <property type="match status" value="2"/>
</dbReference>
<dbReference type="Pfam" id="PF13439">
    <property type="entry name" value="Glyco_transf_4"/>
    <property type="match status" value="1"/>
</dbReference>
<dbReference type="Pfam" id="PF00534">
    <property type="entry name" value="Glycos_transf_1"/>
    <property type="match status" value="1"/>
</dbReference>
<evidence type="ECO:0000259" key="2">
    <source>
        <dbReference type="Pfam" id="PF13439"/>
    </source>
</evidence>
<reference evidence="3 4" key="1">
    <citation type="journal article" date="2016" name="Nat. Commun.">
        <title>Thousands of microbial genomes shed light on interconnected biogeochemical processes in an aquifer system.</title>
        <authorList>
            <person name="Anantharaman K."/>
            <person name="Brown C.T."/>
            <person name="Hug L.A."/>
            <person name="Sharon I."/>
            <person name="Castelle C.J."/>
            <person name="Probst A.J."/>
            <person name="Thomas B.C."/>
            <person name="Singh A."/>
            <person name="Wilkins M.J."/>
            <person name="Karaoz U."/>
            <person name="Brodie E.L."/>
            <person name="Williams K.H."/>
            <person name="Hubbard S.S."/>
            <person name="Banfield J.F."/>
        </authorList>
    </citation>
    <scope>NUCLEOTIDE SEQUENCE [LARGE SCALE GENOMIC DNA]</scope>
</reference>
<evidence type="ECO:0000313" key="3">
    <source>
        <dbReference type="EMBL" id="OGG99019.1"/>
    </source>
</evidence>
<dbReference type="GO" id="GO:0016757">
    <property type="term" value="F:glycosyltransferase activity"/>
    <property type="evidence" value="ECO:0007669"/>
    <property type="project" value="InterPro"/>
</dbReference>
<gene>
    <name evidence="3" type="ORF">A3E04_01660</name>
</gene>
<proteinExistence type="predicted"/>
<dbReference type="InterPro" id="IPR001296">
    <property type="entry name" value="Glyco_trans_1"/>
</dbReference>